<dbReference type="Proteomes" id="UP000522333">
    <property type="component" value="Unassembled WGS sequence"/>
</dbReference>
<dbReference type="AlphaFoldDB" id="A0A848CG71"/>
<keyword evidence="1" id="KW-1133">Transmembrane helix</keyword>
<dbReference type="EMBL" id="JABAFY010000131">
    <property type="protein sequence ID" value="NME53288.1"/>
    <property type="molecule type" value="Genomic_DNA"/>
</dbReference>
<organism evidence="2 3">
    <name type="scientific">Desulfovibrio piger</name>
    <dbReference type="NCBI Taxonomy" id="901"/>
    <lineage>
        <taxon>Bacteria</taxon>
        <taxon>Pseudomonadati</taxon>
        <taxon>Thermodesulfobacteriota</taxon>
        <taxon>Desulfovibrionia</taxon>
        <taxon>Desulfovibrionales</taxon>
        <taxon>Desulfovibrionaceae</taxon>
        <taxon>Desulfovibrio</taxon>
    </lineage>
</organism>
<comment type="caution">
    <text evidence="2">The sequence shown here is derived from an EMBL/GenBank/DDBJ whole genome shotgun (WGS) entry which is preliminary data.</text>
</comment>
<feature type="transmembrane region" description="Helical" evidence="1">
    <location>
        <begin position="12"/>
        <end position="33"/>
    </location>
</feature>
<accession>A0A848CG71</accession>
<evidence type="ECO:0000313" key="2">
    <source>
        <dbReference type="EMBL" id="NME53288.1"/>
    </source>
</evidence>
<evidence type="ECO:0000313" key="3">
    <source>
        <dbReference type="Proteomes" id="UP000522333"/>
    </source>
</evidence>
<proteinExistence type="predicted"/>
<keyword evidence="1" id="KW-0472">Membrane</keyword>
<protein>
    <submittedName>
        <fullName evidence="2">Uncharacterized protein</fullName>
    </submittedName>
</protein>
<name>A0A848CG71_9BACT</name>
<gene>
    <name evidence="2" type="ORF">HF854_12475</name>
</gene>
<reference evidence="2 3" key="1">
    <citation type="submission" date="2020-04" db="EMBL/GenBank/DDBJ databases">
        <authorList>
            <person name="Hitch T.C.A."/>
            <person name="Wylensek D."/>
            <person name="Clavel T."/>
        </authorList>
    </citation>
    <scope>NUCLEOTIDE SEQUENCE [LARGE SCALE GENOMIC DNA]</scope>
    <source>
        <strain evidence="2 3">PG-251-APC-1</strain>
    </source>
</reference>
<dbReference type="RefSeq" id="WP_168936564.1">
    <property type="nucleotide sequence ID" value="NZ_JABAFY010000131.1"/>
</dbReference>
<keyword evidence="1" id="KW-0812">Transmembrane</keyword>
<evidence type="ECO:0000256" key="1">
    <source>
        <dbReference type="SAM" id="Phobius"/>
    </source>
</evidence>
<feature type="transmembrane region" description="Helical" evidence="1">
    <location>
        <begin position="48"/>
        <end position="72"/>
    </location>
</feature>
<sequence>MAQGHLFGRQDLLQLFQRIIIELAHIFQILFLLEFQQLGLQFLHDLGVALGVSLGFFLDGGSEFVGFLLSFLRRAGSRREGGGGQKQGAGQQDPKFFHTYLDALDSGAVG</sequence>